<feature type="transmembrane region" description="Helical" evidence="1">
    <location>
        <begin position="81"/>
        <end position="102"/>
    </location>
</feature>
<sequence length="174" mass="18450">MDDPTAVILAGLIAAIGTVIVALITTQRVPARVRKVEKLAAAAQAIGAEPETRAELNRAIRAEIPPDATLISERLTERRSFAWLPATSVAMAALAAIAVVVVEQFAANGANFSLPDIASFTGLAAGLVTAVVAATGIVRLVSRHRDTSLNDEIEELLRKRREDNDPGKRSSYTL</sequence>
<protein>
    <recommendedName>
        <fullName evidence="4">Holin-X, holin superfamily III</fullName>
    </recommendedName>
</protein>
<feature type="transmembrane region" description="Helical" evidence="1">
    <location>
        <begin position="6"/>
        <end position="25"/>
    </location>
</feature>
<feature type="transmembrane region" description="Helical" evidence="1">
    <location>
        <begin position="122"/>
        <end position="141"/>
    </location>
</feature>
<gene>
    <name evidence="2" type="ORF">GCM10009640_09910</name>
</gene>
<keyword evidence="1" id="KW-0472">Membrane</keyword>
<accession>A0ABP4JFE6</accession>
<evidence type="ECO:0000313" key="3">
    <source>
        <dbReference type="Proteomes" id="UP001501266"/>
    </source>
</evidence>
<dbReference type="EMBL" id="BAAAKK010000002">
    <property type="protein sequence ID" value="GAA1420496.1"/>
    <property type="molecule type" value="Genomic_DNA"/>
</dbReference>
<name>A0ABP4JFE6_9MICO</name>
<evidence type="ECO:0008006" key="4">
    <source>
        <dbReference type="Google" id="ProtNLM"/>
    </source>
</evidence>
<keyword evidence="1" id="KW-0812">Transmembrane</keyword>
<proteinExistence type="predicted"/>
<dbReference type="Proteomes" id="UP001501266">
    <property type="component" value="Unassembled WGS sequence"/>
</dbReference>
<keyword evidence="1" id="KW-1133">Transmembrane helix</keyword>
<dbReference type="RefSeq" id="WP_343918018.1">
    <property type="nucleotide sequence ID" value="NZ_BAAAKK010000002.1"/>
</dbReference>
<evidence type="ECO:0000256" key="1">
    <source>
        <dbReference type="SAM" id="Phobius"/>
    </source>
</evidence>
<organism evidence="2 3">
    <name type="scientific">Agrococcus citreus</name>
    <dbReference type="NCBI Taxonomy" id="84643"/>
    <lineage>
        <taxon>Bacteria</taxon>
        <taxon>Bacillati</taxon>
        <taxon>Actinomycetota</taxon>
        <taxon>Actinomycetes</taxon>
        <taxon>Micrococcales</taxon>
        <taxon>Microbacteriaceae</taxon>
        <taxon>Agrococcus</taxon>
    </lineage>
</organism>
<comment type="caution">
    <text evidence="2">The sequence shown here is derived from an EMBL/GenBank/DDBJ whole genome shotgun (WGS) entry which is preliminary data.</text>
</comment>
<keyword evidence="3" id="KW-1185">Reference proteome</keyword>
<reference evidence="3" key="1">
    <citation type="journal article" date="2019" name="Int. J. Syst. Evol. Microbiol.">
        <title>The Global Catalogue of Microorganisms (GCM) 10K type strain sequencing project: providing services to taxonomists for standard genome sequencing and annotation.</title>
        <authorList>
            <consortium name="The Broad Institute Genomics Platform"/>
            <consortium name="The Broad Institute Genome Sequencing Center for Infectious Disease"/>
            <person name="Wu L."/>
            <person name="Ma J."/>
        </authorList>
    </citation>
    <scope>NUCLEOTIDE SEQUENCE [LARGE SCALE GENOMIC DNA]</scope>
    <source>
        <strain evidence="3">JCM 12398</strain>
    </source>
</reference>
<evidence type="ECO:0000313" key="2">
    <source>
        <dbReference type="EMBL" id="GAA1420496.1"/>
    </source>
</evidence>